<reference evidence="1 2" key="1">
    <citation type="submission" date="2019-05" db="EMBL/GenBank/DDBJ databases">
        <title>Another draft genome of Portunus trituberculatus and its Hox gene families provides insights of decapod evolution.</title>
        <authorList>
            <person name="Jeong J.-H."/>
            <person name="Song I."/>
            <person name="Kim S."/>
            <person name="Choi T."/>
            <person name="Kim D."/>
            <person name="Ryu S."/>
            <person name="Kim W."/>
        </authorList>
    </citation>
    <scope>NUCLEOTIDE SEQUENCE [LARGE SCALE GENOMIC DNA]</scope>
    <source>
        <tissue evidence="1">Muscle</tissue>
    </source>
</reference>
<protein>
    <submittedName>
        <fullName evidence="1">Uncharacterized protein</fullName>
    </submittedName>
</protein>
<organism evidence="1 2">
    <name type="scientific">Portunus trituberculatus</name>
    <name type="common">Swimming crab</name>
    <name type="synonym">Neptunus trituberculatus</name>
    <dbReference type="NCBI Taxonomy" id="210409"/>
    <lineage>
        <taxon>Eukaryota</taxon>
        <taxon>Metazoa</taxon>
        <taxon>Ecdysozoa</taxon>
        <taxon>Arthropoda</taxon>
        <taxon>Crustacea</taxon>
        <taxon>Multicrustacea</taxon>
        <taxon>Malacostraca</taxon>
        <taxon>Eumalacostraca</taxon>
        <taxon>Eucarida</taxon>
        <taxon>Decapoda</taxon>
        <taxon>Pleocyemata</taxon>
        <taxon>Brachyura</taxon>
        <taxon>Eubrachyura</taxon>
        <taxon>Portunoidea</taxon>
        <taxon>Portunidae</taxon>
        <taxon>Portuninae</taxon>
        <taxon>Portunus</taxon>
    </lineage>
</organism>
<accession>A0A5B7H8T6</accession>
<keyword evidence="2" id="KW-1185">Reference proteome</keyword>
<dbReference type="EMBL" id="VSRR010023048">
    <property type="protein sequence ID" value="MPC65204.1"/>
    <property type="molecule type" value="Genomic_DNA"/>
</dbReference>
<dbReference type="Proteomes" id="UP000324222">
    <property type="component" value="Unassembled WGS sequence"/>
</dbReference>
<gene>
    <name evidence="1" type="ORF">E2C01_059335</name>
</gene>
<evidence type="ECO:0000313" key="2">
    <source>
        <dbReference type="Proteomes" id="UP000324222"/>
    </source>
</evidence>
<proteinExistence type="predicted"/>
<evidence type="ECO:0000313" key="1">
    <source>
        <dbReference type="EMBL" id="MPC65204.1"/>
    </source>
</evidence>
<dbReference type="AlphaFoldDB" id="A0A5B7H8T6"/>
<comment type="caution">
    <text evidence="1">The sequence shown here is derived from an EMBL/GenBank/DDBJ whole genome shotgun (WGS) entry which is preliminary data.</text>
</comment>
<name>A0A5B7H8T6_PORTR</name>
<sequence>MYHLAISAGVLAIFHATVRLLRSVRGVLGVTIRVRVLTASHHLHPRAPSPRRLLLTLPPIESVNAVRRLE</sequence>